<evidence type="ECO:0000313" key="5">
    <source>
        <dbReference type="EMBL" id="CAF3743118.1"/>
    </source>
</evidence>
<dbReference type="Proteomes" id="UP000677228">
    <property type="component" value="Unassembled WGS sequence"/>
</dbReference>
<name>A0A813ZX83_9BILA</name>
<evidence type="ECO:0000256" key="1">
    <source>
        <dbReference type="SAM" id="MobiDB-lite"/>
    </source>
</evidence>
<dbReference type="EMBL" id="CAJNOQ010001593">
    <property type="protein sequence ID" value="CAF0905427.1"/>
    <property type="molecule type" value="Genomic_DNA"/>
</dbReference>
<keyword evidence="6" id="KW-1185">Reference proteome</keyword>
<dbReference type="Proteomes" id="UP000682733">
    <property type="component" value="Unassembled WGS sequence"/>
</dbReference>
<sequence length="506" mass="58657">MLIDPNNFKSHISVETLSSELANVLSNYLILQGNSTQHCIHQSKLKNILSLPTENETKCSISSHTCRRIARPVQIKQTSLFQQQKIIEKHFKAKIKTVHIQQCKLFELNKSLRVDPLSDNFNDQLNCLPLKRSQSVALVTLTRNGYIKSTPSVNISAKKSNKNVSKSKKNRRSSEDKARKTTKKKKKKGGEGEKIKQLKEKHHALVEENSPFRTIDEIKDVNTIPLLTTEKPDLISANSDHRLVEESIKELKQVNAKERKKIYELVEKQNSIDNYEKKIIGPLSQTPQTEFPAYILEQKPHRKSLTMKTDQYHYKNKYSSIAFDNNSIVTGDDGDQHRNLSVSSQCLNQIQTVYRQKPKFRFDYVSINNFPNKLNVKEIFVANEGKNKKLKLKRDNIIYCPKTSQSKFRKCCGINHDLLMDAWKILEGFFTIKRHVPSDVINVSSIQRTLDDQKFPITKENIRKRYVKQYKNKYFKSFGLESLKGQLFDTINDLADYKRMIDTHIE</sequence>
<organism evidence="2 6">
    <name type="scientific">Didymodactylos carnosus</name>
    <dbReference type="NCBI Taxonomy" id="1234261"/>
    <lineage>
        <taxon>Eukaryota</taxon>
        <taxon>Metazoa</taxon>
        <taxon>Spiralia</taxon>
        <taxon>Gnathifera</taxon>
        <taxon>Rotifera</taxon>
        <taxon>Eurotatoria</taxon>
        <taxon>Bdelloidea</taxon>
        <taxon>Philodinida</taxon>
        <taxon>Philodinidae</taxon>
        <taxon>Didymodactylos</taxon>
    </lineage>
</organism>
<dbReference type="OrthoDB" id="10040702at2759"/>
<reference evidence="2" key="1">
    <citation type="submission" date="2021-02" db="EMBL/GenBank/DDBJ databases">
        <authorList>
            <person name="Nowell W R."/>
        </authorList>
    </citation>
    <scope>NUCLEOTIDE SEQUENCE</scope>
</reference>
<protein>
    <submittedName>
        <fullName evidence="2">Uncharacterized protein</fullName>
    </submittedName>
</protein>
<dbReference type="EMBL" id="CAJNOK010005421">
    <property type="protein sequence ID" value="CAF0971755.1"/>
    <property type="molecule type" value="Genomic_DNA"/>
</dbReference>
<evidence type="ECO:0000313" key="6">
    <source>
        <dbReference type="Proteomes" id="UP000663829"/>
    </source>
</evidence>
<evidence type="ECO:0000313" key="3">
    <source>
        <dbReference type="EMBL" id="CAF0971755.1"/>
    </source>
</evidence>
<evidence type="ECO:0000313" key="4">
    <source>
        <dbReference type="EMBL" id="CAF3687258.1"/>
    </source>
</evidence>
<comment type="caution">
    <text evidence="2">The sequence shown here is derived from an EMBL/GenBank/DDBJ whole genome shotgun (WGS) entry which is preliminary data.</text>
</comment>
<dbReference type="EMBL" id="CAJOBA010005426">
    <property type="protein sequence ID" value="CAF3743118.1"/>
    <property type="molecule type" value="Genomic_DNA"/>
</dbReference>
<dbReference type="Proteomes" id="UP000681722">
    <property type="component" value="Unassembled WGS sequence"/>
</dbReference>
<evidence type="ECO:0000313" key="2">
    <source>
        <dbReference type="EMBL" id="CAF0905427.1"/>
    </source>
</evidence>
<dbReference type="AlphaFoldDB" id="A0A813ZX83"/>
<feature type="compositionally biased region" description="Basic and acidic residues" evidence="1">
    <location>
        <begin position="189"/>
        <end position="198"/>
    </location>
</feature>
<accession>A0A813ZX83</accession>
<feature type="region of interest" description="Disordered" evidence="1">
    <location>
        <begin position="154"/>
        <end position="198"/>
    </location>
</feature>
<dbReference type="Proteomes" id="UP000663829">
    <property type="component" value="Unassembled WGS sequence"/>
</dbReference>
<gene>
    <name evidence="2" type="ORF">GPM918_LOCUS8862</name>
    <name evidence="3" type="ORF">OVA965_LOCUS13139</name>
    <name evidence="4" type="ORF">SRO942_LOCUS8863</name>
    <name evidence="5" type="ORF">TMI583_LOCUS13141</name>
</gene>
<feature type="compositionally biased region" description="Basic residues" evidence="1">
    <location>
        <begin position="159"/>
        <end position="171"/>
    </location>
</feature>
<proteinExistence type="predicted"/>
<dbReference type="EMBL" id="CAJOBC010001593">
    <property type="protein sequence ID" value="CAF3687258.1"/>
    <property type="molecule type" value="Genomic_DNA"/>
</dbReference>